<accession>A0AAW1RME5</accession>
<dbReference type="InterPro" id="IPR045315">
    <property type="entry name" value="Mtm1-like"/>
</dbReference>
<evidence type="ECO:0000256" key="7">
    <source>
        <dbReference type="ARBA" id="ARBA00022989"/>
    </source>
</evidence>
<dbReference type="EMBL" id="JALJOS010000009">
    <property type="protein sequence ID" value="KAK9834467.1"/>
    <property type="molecule type" value="Genomic_DNA"/>
</dbReference>
<dbReference type="GO" id="GO:1990542">
    <property type="term" value="P:mitochondrial transmembrane transport"/>
    <property type="evidence" value="ECO:0007669"/>
    <property type="project" value="InterPro"/>
</dbReference>
<keyword evidence="8" id="KW-0496">Mitochondrion</keyword>
<gene>
    <name evidence="13" type="ORF">WJX74_002312</name>
</gene>
<feature type="repeat" description="Solcar" evidence="10">
    <location>
        <begin position="114"/>
        <end position="219"/>
    </location>
</feature>
<feature type="region of interest" description="Disordered" evidence="12">
    <location>
        <begin position="343"/>
        <end position="369"/>
    </location>
</feature>
<feature type="repeat" description="Solcar" evidence="10">
    <location>
        <begin position="247"/>
        <end position="333"/>
    </location>
</feature>
<evidence type="ECO:0000256" key="2">
    <source>
        <dbReference type="ARBA" id="ARBA00006375"/>
    </source>
</evidence>
<evidence type="ECO:0000256" key="8">
    <source>
        <dbReference type="ARBA" id="ARBA00023128"/>
    </source>
</evidence>
<feature type="region of interest" description="Disordered" evidence="12">
    <location>
        <begin position="144"/>
        <end position="163"/>
    </location>
</feature>
<evidence type="ECO:0008006" key="15">
    <source>
        <dbReference type="Google" id="ProtNLM"/>
    </source>
</evidence>
<evidence type="ECO:0000256" key="10">
    <source>
        <dbReference type="PROSITE-ProRule" id="PRU00282"/>
    </source>
</evidence>
<evidence type="ECO:0000313" key="13">
    <source>
        <dbReference type="EMBL" id="KAK9834467.1"/>
    </source>
</evidence>
<keyword evidence="5" id="KW-0677">Repeat</keyword>
<protein>
    <recommendedName>
        <fullName evidence="15">Mitochondrial carrier protein</fullName>
    </recommendedName>
</protein>
<keyword evidence="7" id="KW-1133">Transmembrane helix</keyword>
<sequence>MTKASEAELTVWQRSFAAGTSSGLSAILCNPLEVVKTRMQTDLAHSGKSTGVRHLHRPAISGSTFGTLGKIARAEGVYALWRGTEASLLITVPLIALYLPLYDNLLQSLQGAGAGVYSPLLAGSGARAFACMVVAPLELLKTRLQGRPQDPKGRGKSAETSTKAYKRHVAGTIGDIRGDMQGGPFSALRSLWRGVGATLAKDVPFAALFWMLLEPMRHVLEPDGYLPLNRLWSPTAQHGTGRLSSLETATVNAVAGSVAGGLAAGITTPFDVIKTHLQTTKNLGRSHTMLTSASRIVQRRGLSGLFLGVKPRAMRVALSYSILMSSYEVFKSAYARQENVPTEFVSAPTPAPQDSAPAGPPTAQDELGG</sequence>
<name>A0AAW1RME5_9CHLO</name>
<dbReference type="Pfam" id="PF00153">
    <property type="entry name" value="Mito_carr"/>
    <property type="match status" value="3"/>
</dbReference>
<dbReference type="Gene3D" id="1.50.40.10">
    <property type="entry name" value="Mitochondrial carrier domain"/>
    <property type="match status" value="2"/>
</dbReference>
<dbReference type="GO" id="GO:0005743">
    <property type="term" value="C:mitochondrial inner membrane"/>
    <property type="evidence" value="ECO:0007669"/>
    <property type="project" value="UniProtKB-SubCell"/>
</dbReference>
<dbReference type="InterPro" id="IPR023395">
    <property type="entry name" value="MCP_dom_sf"/>
</dbReference>
<keyword evidence="4 10" id="KW-0812">Transmembrane</keyword>
<keyword evidence="3 11" id="KW-0813">Transport</keyword>
<evidence type="ECO:0000256" key="9">
    <source>
        <dbReference type="ARBA" id="ARBA00023136"/>
    </source>
</evidence>
<keyword evidence="14" id="KW-1185">Reference proteome</keyword>
<reference evidence="13 14" key="1">
    <citation type="journal article" date="2024" name="Nat. Commun.">
        <title>Phylogenomics reveals the evolutionary origins of lichenization in chlorophyte algae.</title>
        <authorList>
            <person name="Puginier C."/>
            <person name="Libourel C."/>
            <person name="Otte J."/>
            <person name="Skaloud P."/>
            <person name="Haon M."/>
            <person name="Grisel S."/>
            <person name="Petersen M."/>
            <person name="Berrin J.G."/>
            <person name="Delaux P.M."/>
            <person name="Dal Grande F."/>
            <person name="Keller J."/>
        </authorList>
    </citation>
    <scope>NUCLEOTIDE SEQUENCE [LARGE SCALE GENOMIC DNA]</scope>
    <source>
        <strain evidence="13 14">SAG 2145</strain>
    </source>
</reference>
<dbReference type="AlphaFoldDB" id="A0AAW1RME5"/>
<proteinExistence type="inferred from homology"/>
<evidence type="ECO:0000256" key="1">
    <source>
        <dbReference type="ARBA" id="ARBA00004448"/>
    </source>
</evidence>
<evidence type="ECO:0000256" key="12">
    <source>
        <dbReference type="SAM" id="MobiDB-lite"/>
    </source>
</evidence>
<evidence type="ECO:0000256" key="3">
    <source>
        <dbReference type="ARBA" id="ARBA00022448"/>
    </source>
</evidence>
<dbReference type="PROSITE" id="PS50920">
    <property type="entry name" value="SOLCAR"/>
    <property type="match status" value="3"/>
</dbReference>
<dbReference type="InterPro" id="IPR018108">
    <property type="entry name" value="MCP_transmembrane"/>
</dbReference>
<comment type="subcellular location">
    <subcellularLocation>
        <location evidence="1">Mitochondrion inner membrane</location>
        <topology evidence="1">Multi-pass membrane protein</topology>
    </subcellularLocation>
</comment>
<evidence type="ECO:0000256" key="6">
    <source>
        <dbReference type="ARBA" id="ARBA00022792"/>
    </source>
</evidence>
<keyword evidence="6" id="KW-0999">Mitochondrion inner membrane</keyword>
<dbReference type="Proteomes" id="UP001438707">
    <property type="component" value="Unassembled WGS sequence"/>
</dbReference>
<evidence type="ECO:0000256" key="11">
    <source>
        <dbReference type="RuleBase" id="RU000488"/>
    </source>
</evidence>
<feature type="repeat" description="Solcar" evidence="10">
    <location>
        <begin position="9"/>
        <end position="108"/>
    </location>
</feature>
<evidence type="ECO:0000256" key="4">
    <source>
        <dbReference type="ARBA" id="ARBA00022692"/>
    </source>
</evidence>
<comment type="similarity">
    <text evidence="2 11">Belongs to the mitochondrial carrier (TC 2.A.29) family.</text>
</comment>
<evidence type="ECO:0000313" key="14">
    <source>
        <dbReference type="Proteomes" id="UP001438707"/>
    </source>
</evidence>
<keyword evidence="9 10" id="KW-0472">Membrane</keyword>
<comment type="caution">
    <text evidence="13">The sequence shown here is derived from an EMBL/GenBank/DDBJ whole genome shotgun (WGS) entry which is preliminary data.</text>
</comment>
<dbReference type="SUPFAM" id="SSF103506">
    <property type="entry name" value="Mitochondrial carrier"/>
    <property type="match status" value="1"/>
</dbReference>
<evidence type="ECO:0000256" key="5">
    <source>
        <dbReference type="ARBA" id="ARBA00022737"/>
    </source>
</evidence>
<dbReference type="PANTHER" id="PTHR45760:SF2">
    <property type="entry name" value="FI19922P1-RELATED"/>
    <property type="match status" value="1"/>
</dbReference>
<dbReference type="PANTHER" id="PTHR45760">
    <property type="entry name" value="FI19922P1-RELATED"/>
    <property type="match status" value="1"/>
</dbReference>
<organism evidence="13 14">
    <name type="scientific">Apatococcus lobatus</name>
    <dbReference type="NCBI Taxonomy" id="904363"/>
    <lineage>
        <taxon>Eukaryota</taxon>
        <taxon>Viridiplantae</taxon>
        <taxon>Chlorophyta</taxon>
        <taxon>core chlorophytes</taxon>
        <taxon>Trebouxiophyceae</taxon>
        <taxon>Chlorellales</taxon>
        <taxon>Chlorellaceae</taxon>
        <taxon>Apatococcus</taxon>
    </lineage>
</organism>